<dbReference type="Proteomes" id="UP000249016">
    <property type="component" value="Unassembled WGS sequence"/>
</dbReference>
<sequence length="163" mass="17929">MKITDLLSLDDFIRSVVEAMPGIDYYLPLSNGEKAVDEISGYYTNDYQGTTAFLQVAEAMRKNDLITFQCSLTIATKPANVSARAGLEARNLTLKLIMDLLGRLDLAADAAIQSVEDQSDMYDLVIEPVDRIFPIGMLANVNLEGHYVDLDVTVPATHLLFPA</sequence>
<proteinExistence type="predicted"/>
<reference evidence="1 2" key="1">
    <citation type="submission" date="2018-06" db="EMBL/GenBank/DDBJ databases">
        <title>Spirosoma sp. HMF3257 Genome sequencing and assembly.</title>
        <authorList>
            <person name="Kang H."/>
            <person name="Cha I."/>
            <person name="Kim H."/>
            <person name="Kang J."/>
            <person name="Joh K."/>
        </authorList>
    </citation>
    <scope>NUCLEOTIDE SEQUENCE [LARGE SCALE GENOMIC DNA]</scope>
    <source>
        <strain evidence="1 2">HMF3257</strain>
    </source>
</reference>
<comment type="caution">
    <text evidence="1">The sequence shown here is derived from an EMBL/GenBank/DDBJ whole genome shotgun (WGS) entry which is preliminary data.</text>
</comment>
<evidence type="ECO:0000313" key="1">
    <source>
        <dbReference type="EMBL" id="RAI73271.1"/>
    </source>
</evidence>
<dbReference type="RefSeq" id="WP_111340153.1">
    <property type="nucleotide sequence ID" value="NZ_QLII01000001.1"/>
</dbReference>
<dbReference type="OrthoDB" id="961757at2"/>
<dbReference type="AlphaFoldDB" id="A0A327NDC2"/>
<name>A0A327NDC2_9BACT</name>
<dbReference type="EMBL" id="QLII01000001">
    <property type="protein sequence ID" value="RAI73271.1"/>
    <property type="molecule type" value="Genomic_DNA"/>
</dbReference>
<evidence type="ECO:0000313" key="2">
    <source>
        <dbReference type="Proteomes" id="UP000249016"/>
    </source>
</evidence>
<gene>
    <name evidence="1" type="ORF">HMF3257_00425</name>
</gene>
<protein>
    <recommendedName>
        <fullName evidence="3">DUF1834 family protein</fullName>
    </recommendedName>
</protein>
<organism evidence="1 2">
    <name type="scientific">Spirosoma telluris</name>
    <dbReference type="NCBI Taxonomy" id="2183553"/>
    <lineage>
        <taxon>Bacteria</taxon>
        <taxon>Pseudomonadati</taxon>
        <taxon>Bacteroidota</taxon>
        <taxon>Cytophagia</taxon>
        <taxon>Cytophagales</taxon>
        <taxon>Cytophagaceae</taxon>
        <taxon>Spirosoma</taxon>
    </lineage>
</organism>
<accession>A0A327NDC2</accession>
<keyword evidence="2" id="KW-1185">Reference proteome</keyword>
<evidence type="ECO:0008006" key="3">
    <source>
        <dbReference type="Google" id="ProtNLM"/>
    </source>
</evidence>